<evidence type="ECO:0000313" key="2">
    <source>
        <dbReference type="Proteomes" id="UP000026915"/>
    </source>
</evidence>
<gene>
    <name evidence="1" type="ORF">TCM_006688</name>
</gene>
<dbReference type="OMA" id="LCVQFWD"/>
<dbReference type="eggNOG" id="KOG4833">
    <property type="taxonomic scope" value="Eukaryota"/>
</dbReference>
<organism evidence="1 2">
    <name type="scientific">Theobroma cacao</name>
    <name type="common">Cacao</name>
    <name type="synonym">Cocoa</name>
    <dbReference type="NCBI Taxonomy" id="3641"/>
    <lineage>
        <taxon>Eukaryota</taxon>
        <taxon>Viridiplantae</taxon>
        <taxon>Streptophyta</taxon>
        <taxon>Embryophyta</taxon>
        <taxon>Tracheophyta</taxon>
        <taxon>Spermatophyta</taxon>
        <taxon>Magnoliopsida</taxon>
        <taxon>eudicotyledons</taxon>
        <taxon>Gunneridae</taxon>
        <taxon>Pentapetalae</taxon>
        <taxon>rosids</taxon>
        <taxon>malvids</taxon>
        <taxon>Malvales</taxon>
        <taxon>Malvaceae</taxon>
        <taxon>Byttnerioideae</taxon>
        <taxon>Theobroma</taxon>
    </lineage>
</organism>
<dbReference type="PANTHER" id="PTHR31431">
    <property type="entry name" value="NUCLEOPORIN NUP188 HOMOLOG"/>
    <property type="match status" value="1"/>
</dbReference>
<dbReference type="EMBL" id="CM001880">
    <property type="protein sequence ID" value="EOX97752.1"/>
    <property type="molecule type" value="Genomic_DNA"/>
</dbReference>
<dbReference type="GO" id="GO:0006606">
    <property type="term" value="P:protein import into nucleus"/>
    <property type="evidence" value="ECO:0000318"/>
    <property type="project" value="GO_Central"/>
</dbReference>
<protein>
    <recommendedName>
        <fullName evidence="3">Nucleoporin</fullName>
    </recommendedName>
</protein>
<dbReference type="STRING" id="3641.A0A061DZF4"/>
<dbReference type="GO" id="GO:0044611">
    <property type="term" value="C:nuclear pore inner ring"/>
    <property type="evidence" value="ECO:0000318"/>
    <property type="project" value="GO_Central"/>
</dbReference>
<dbReference type="Proteomes" id="UP000026915">
    <property type="component" value="Chromosome 2"/>
</dbReference>
<dbReference type="Gramene" id="EOX97752">
    <property type="protein sequence ID" value="EOX97752"/>
    <property type="gene ID" value="TCM_006688"/>
</dbReference>
<accession>A0A061DZF4</accession>
<dbReference type="GO" id="GO:0017056">
    <property type="term" value="F:structural constituent of nuclear pore"/>
    <property type="evidence" value="ECO:0000318"/>
    <property type="project" value="GO_Central"/>
</dbReference>
<sequence>MATTTKSVDPSLWWEPFSSLLTDLENASPSDDLPKPLAKKLKENHDWFVETVTRFKPPNEKSKEALNSQQIKIGPHELTVKPDFRDKALQVSSYLCLDEVQSYILVDRYLEQGNAAENYIVHDSIHVVLLQYYIERQCLFKCTRQILMHALFLGNILKEGSFIREEALKLISDGLEKKLISVLEALMSCSHPEQMDVDLFTLWAEETLLEDNLVLDIIFLIYYESLCTCSAEKWKKLCLIYKGILSGSYNFGKLAISPEALYSFYHAKVLLLLVLIETLNLENLLQMVHDEIPFRQGASVFMLNDVQAIDALISSFDIFEMREAGPLVLAWAVFLCLISSLPQKEETNVLMEIDHVGYVRQAFEASSLGYFLEILQSDILKESDGPVAGYRSVLRTFISAFIASYEINLQLEDGTLNLILDILCYVYRGEESLCIQFWDRASFIDGPIRCLLCNLEGEFPFRTVELLRLLSSLCEGSWPAECVYNFLDKSTGISSLFDITSESLLDRTSQIVETQHPVCIPGVDGLHIPSRTRGHILKVVGGNTALVRWEHKKSAVFVLLLRLAQTPHLENNEEAFLTLDLLGRMVSFNMAVCFSMMDSCNFLHVQATGMNGQIENNLWVVEIISIIVRNLSPSPSGAALMSMAFVIMAKMLKCSPSQVAAIALKSNIFDVASNSSVFNVGWNGLSSGSWLLSGKLAKMLLIDSEQSDYDCLLTISVLDFTMQLVRTGVEDDIVVSLIVFSLQYILVNHEYWKYKVKNTRWKVTLKVLEVMKTCILATSSSEKLGGVIWDLLLYDSSIHNTLFRIMCTTSEALERLYLNRLIELVEIEGLQLAISSALDISYIMLTKFSKDMSSSIPAFHQAMLSSMTKPIPVVAAVISLISFFNDPAIQVGAAKLLSVLLRMAEPYPFVNSCFGPDDKLMTDLRHSINSILLEHGVLNEDLFIAVLNLLTSAACYQPAFFVAIFDTKEDTDVQLATAGGLKQSTNEALSDSLGSKISSVVDALLQYVVRSDDAVNSNPCIPLNILNLLKSLWHGAGLYTMILERLKSSDKFWKQLSNSISRTAGSEVPLSMKESEALHLGYRYQCQSAILETMAYDMFLMKKLLYAESLIKEPPESNKKIEADNYALKDIISNWCKSSVLGRMIKSYTSCKYDNDTYFRAKVALSLLTVHIMGKLAAGDAGSLSVSLVEKIRLLFKKLTIQPAFSELLAQYSQRGYSEGKELKALIISDLYYHLHGELEGRKMSPGPFKELFQFLIESKVVKIYENKCRVDPFSTADDVYVFDLQRIEADLGLDMWDYSEWKTSKTIADTMLCYMQGANSMVLIGNSKLSSLKALITVLTVYDDSSLEKMVRVGGKIPDQLILPCIDHICQSFLDTLEFLTPVPDVSQGVFDFLTAQADLLLHLMRSVQNSLSSSACVLVLKTSGTGLKVLSDLRTMVSGVNKTMKLLLMLILSAVEFYRLDSSITGVKDKESVEGLAEISNVSLGLLPILCNCITISECFSLALTALDLALKCFLTPDTWFPIIHKHLQLQHVVLKLQDKNSFGSIPILLKFFLAIAHVRGGAEMLLNAGFFSSLKVLYADMSDGRVSSVINSGKSLSILSDKTEKPQHIWGLGLAVVTAIVHSLGASSSCIDIAENVIPYFFSEKAHLISYFLSAPEFPSDDHDKKRPRAQRTWTSLSSLKETEQTLMLMCVLARHWKSWVKAMKNMDSQLREMSIHLLAFISRGNQRLGEASSRTAPLLCPPILKDEFDCCKKPSFVNSRNGWFALSPLGCVSKPKFSGILTTTALVIKDQGTESNNHVPQTYFSDLVAIEMYRITFLLLKFLCLQAEGAAKRAEELGYVDLAHFPELPMPEILHGIQDQAIAIVTELCETNKLKQIHYELQRVCLLLLQIMEMALYLELCVLQICGIRPVLGRVEDLSKELKFLIKATEGHAFLKGSMKSLNQIISLVYPDISNTAVTLSQII</sequence>
<dbReference type="GO" id="GO:0006405">
    <property type="term" value="P:RNA export from nucleus"/>
    <property type="evidence" value="ECO:0000318"/>
    <property type="project" value="GO_Central"/>
</dbReference>
<dbReference type="FunCoup" id="A0A061DZF4">
    <property type="interactions" value="2550"/>
</dbReference>
<dbReference type="InParanoid" id="A0A061DZF4"/>
<name>A0A061DZF4_THECC</name>
<proteinExistence type="predicted"/>
<evidence type="ECO:0008006" key="3">
    <source>
        <dbReference type="Google" id="ProtNLM"/>
    </source>
</evidence>
<dbReference type="InterPro" id="IPR044840">
    <property type="entry name" value="Nup188"/>
</dbReference>
<evidence type="ECO:0000313" key="1">
    <source>
        <dbReference type="EMBL" id="EOX97752.1"/>
    </source>
</evidence>
<keyword evidence="2" id="KW-1185">Reference proteome</keyword>
<reference evidence="1 2" key="1">
    <citation type="journal article" date="2013" name="Genome Biol.">
        <title>The genome sequence of the most widely cultivated cacao type and its use to identify candidate genes regulating pod color.</title>
        <authorList>
            <person name="Motamayor J.C."/>
            <person name="Mockaitis K."/>
            <person name="Schmutz J."/>
            <person name="Haiminen N."/>
            <person name="Iii D.L."/>
            <person name="Cornejo O."/>
            <person name="Findley S.D."/>
            <person name="Zheng P."/>
            <person name="Utro F."/>
            <person name="Royaert S."/>
            <person name="Saski C."/>
            <person name="Jenkins J."/>
            <person name="Podicheti R."/>
            <person name="Zhao M."/>
            <person name="Scheffler B.E."/>
            <person name="Stack J.C."/>
            <person name="Feltus F.A."/>
            <person name="Mustiga G.M."/>
            <person name="Amores F."/>
            <person name="Phillips W."/>
            <person name="Marelli J.P."/>
            <person name="May G.D."/>
            <person name="Shapiro H."/>
            <person name="Ma J."/>
            <person name="Bustamante C.D."/>
            <person name="Schnell R.J."/>
            <person name="Main D."/>
            <person name="Gilbert D."/>
            <person name="Parida L."/>
            <person name="Kuhn D.N."/>
        </authorList>
    </citation>
    <scope>NUCLEOTIDE SEQUENCE [LARGE SCALE GENOMIC DNA]</scope>
    <source>
        <strain evidence="2">cv. Matina 1-6</strain>
    </source>
</reference>
<dbReference type="PANTHER" id="PTHR31431:SF1">
    <property type="entry name" value="NUCLEOPORIN NUP188"/>
    <property type="match status" value="1"/>
</dbReference>
<dbReference type="HOGENOM" id="CLU_237776_0_0_1"/>